<feature type="chain" id="PRO_5021809374" evidence="4">
    <location>
        <begin position="27"/>
        <end position="253"/>
    </location>
</feature>
<dbReference type="InterPro" id="IPR007428">
    <property type="entry name" value="MlaA"/>
</dbReference>
<dbReference type="PRINTS" id="PR01805">
    <property type="entry name" value="VACJLIPOPROT"/>
</dbReference>
<dbReference type="PANTHER" id="PTHR30035:SF3">
    <property type="entry name" value="INTERMEMBRANE PHOSPHOLIPID TRANSPORT SYSTEM LIPOPROTEIN MLAA"/>
    <property type="match status" value="1"/>
</dbReference>
<dbReference type="AlphaFoldDB" id="A0A558HU28"/>
<feature type="signal peptide" evidence="4">
    <location>
        <begin position="1"/>
        <end position="26"/>
    </location>
</feature>
<keyword evidence="5" id="KW-0449">Lipoprotein</keyword>
<evidence type="ECO:0000256" key="1">
    <source>
        <dbReference type="ARBA" id="ARBA00010634"/>
    </source>
</evidence>
<dbReference type="PANTHER" id="PTHR30035">
    <property type="entry name" value="LIPOPROTEIN VACJ-RELATED"/>
    <property type="match status" value="1"/>
</dbReference>
<name>A0A558HU28_9GAMM</name>
<keyword evidence="6" id="KW-1185">Reference proteome</keyword>
<dbReference type="GO" id="GO:0016020">
    <property type="term" value="C:membrane"/>
    <property type="evidence" value="ECO:0007669"/>
    <property type="project" value="InterPro"/>
</dbReference>
<accession>A0A558HU28</accession>
<proteinExistence type="inferred from homology"/>
<feature type="region of interest" description="Disordered" evidence="3">
    <location>
        <begin position="226"/>
        <end position="253"/>
    </location>
</feature>
<dbReference type="EMBL" id="VNFH01000002">
    <property type="protein sequence ID" value="TVU72631.1"/>
    <property type="molecule type" value="Genomic_DNA"/>
</dbReference>
<organism evidence="5 6">
    <name type="scientific">Cobetia crustatorum</name>
    <dbReference type="NCBI Taxonomy" id="553385"/>
    <lineage>
        <taxon>Bacteria</taxon>
        <taxon>Pseudomonadati</taxon>
        <taxon>Pseudomonadota</taxon>
        <taxon>Gammaproteobacteria</taxon>
        <taxon>Oceanospirillales</taxon>
        <taxon>Halomonadaceae</taxon>
        <taxon>Cobetia</taxon>
    </lineage>
</organism>
<dbReference type="GO" id="GO:0120010">
    <property type="term" value="P:intermembrane phospholipid transfer"/>
    <property type="evidence" value="ECO:0007669"/>
    <property type="project" value="TreeGrafter"/>
</dbReference>
<comment type="caution">
    <text evidence="5">The sequence shown here is derived from an EMBL/GenBank/DDBJ whole genome shotgun (WGS) entry which is preliminary data.</text>
</comment>
<comment type="similarity">
    <text evidence="1">Belongs to the MlaA family.</text>
</comment>
<dbReference type="STRING" id="553385.GCA_000591415_02422"/>
<protein>
    <submittedName>
        <fullName evidence="5">VacJ family lipoprotein</fullName>
    </submittedName>
</protein>
<dbReference type="OrthoDB" id="9785326at2"/>
<reference evidence="5 6" key="1">
    <citation type="submission" date="2019-07" db="EMBL/GenBank/DDBJ databases">
        <title>Diversity of Bacteria from Kongsfjorden, Arctic.</title>
        <authorList>
            <person name="Yu Y."/>
        </authorList>
    </citation>
    <scope>NUCLEOTIDE SEQUENCE [LARGE SCALE GENOMIC DNA]</scope>
    <source>
        <strain evidence="5 6">SM1923</strain>
    </source>
</reference>
<feature type="compositionally biased region" description="Acidic residues" evidence="3">
    <location>
        <begin position="236"/>
        <end position="253"/>
    </location>
</feature>
<gene>
    <name evidence="5" type="ORF">FQP86_02805</name>
</gene>
<sequence length="253" mass="27856">MHTIKTSLPALLAMSLLAGCASPGNSEPNPQDPWEGFNRNVYTFNDTLDRYALKPVAQGYDYVTPELVQDGVGNFFSNLGEVRTMLNSVLQWKWANAGVSTGRLLLNSTVGIGGLFDPATELGWSVDKEDFGQTLAVWGTGQGPYLMLPLLGPSTVRDTAGLPVDMYSNPTTYIEEDKVRYGLKALDLVDTRAGFLEQEKLIQGDRYSFIRDAYLQRRDFEINDGKLGDDPFASDSFDDTDLDGAFAPEDDSQ</sequence>
<evidence type="ECO:0000256" key="2">
    <source>
        <dbReference type="ARBA" id="ARBA00022729"/>
    </source>
</evidence>
<evidence type="ECO:0000313" key="5">
    <source>
        <dbReference type="EMBL" id="TVU72631.1"/>
    </source>
</evidence>
<dbReference type="RefSeq" id="WP_088743079.1">
    <property type="nucleotide sequence ID" value="NZ_CAWOWR010000076.1"/>
</dbReference>
<dbReference type="PROSITE" id="PS51257">
    <property type="entry name" value="PROKAR_LIPOPROTEIN"/>
    <property type="match status" value="1"/>
</dbReference>
<dbReference type="Proteomes" id="UP000319941">
    <property type="component" value="Unassembled WGS sequence"/>
</dbReference>
<evidence type="ECO:0000313" key="6">
    <source>
        <dbReference type="Proteomes" id="UP000319941"/>
    </source>
</evidence>
<evidence type="ECO:0000256" key="3">
    <source>
        <dbReference type="SAM" id="MobiDB-lite"/>
    </source>
</evidence>
<keyword evidence="2 4" id="KW-0732">Signal</keyword>
<evidence type="ECO:0000256" key="4">
    <source>
        <dbReference type="SAM" id="SignalP"/>
    </source>
</evidence>
<dbReference type="Pfam" id="PF04333">
    <property type="entry name" value="MlaA"/>
    <property type="match status" value="1"/>
</dbReference>